<dbReference type="SUPFAM" id="SSF53328">
    <property type="entry name" value="Formyltransferase"/>
    <property type="match status" value="1"/>
</dbReference>
<dbReference type="RefSeq" id="WP_394510491.1">
    <property type="nucleotide sequence ID" value="NZ_JBIGHX010000003.1"/>
</dbReference>
<protein>
    <recommendedName>
        <fullName evidence="1">Glucosamine inositolphosphorylceramide transferase 1 N-terminal domain-containing protein</fullName>
    </recommendedName>
</protein>
<comment type="caution">
    <text evidence="2">The sequence shown here is derived from an EMBL/GenBank/DDBJ whole genome shotgun (WGS) entry which is preliminary data.</text>
</comment>
<dbReference type="InterPro" id="IPR056442">
    <property type="entry name" value="GINT1_N"/>
</dbReference>
<dbReference type="EMBL" id="JBIGHX010000003">
    <property type="protein sequence ID" value="MFG6461623.1"/>
    <property type="molecule type" value="Genomic_DNA"/>
</dbReference>
<sequence>MIKTALILDRESITAWQLNALVDAAALIDIRVVLSCNNAKQKRFLGRNLLYYVLNAFSLRNRQTVRLRYENSKGRFVHFDAIDDGVWQKLPAEVVDELAKEGVKLVIKFGMGLLRIEGALVDMNILSYHHGDPSEFRGRPAGFYEILLGKDSVGTIVQTITNKLDAGRIWAVCHSKVSFHSYKQTSLRFYENSRHLLKKAIVNLANGTPVDLHPSGPVYKLPSNALVLRFALLLGIRKVSRLFYGAFWEKRWNIAVFDRETVIFDAPLRPAQGQVPSVAAGYSFYADPFFSGNGVDIRVEALSSATGYGEIISLARQTLQPIEVLLRGAHYSYPFSWVEDGVEYLVPEIASHSAPMLLRREGRDLVPLPIKGLEKLRILDGTIFKHQDHYYLLGGSTQAAEDCLDLYVSPSLLGEFRPHPGNPVVIDPKRGRMAGRVVRLGDSLVRFGQDNTRQYGDGVTVCEIIKLSPTEYEERVLRKIRFDGVSGPHTVDVVPGGAVLDFYVDRFSLLAWYRRLAPRVLKRLRSKGPVRSR</sequence>
<dbReference type="Pfam" id="PF24793">
    <property type="entry name" value="GINT1_N"/>
    <property type="match status" value="1"/>
</dbReference>
<feature type="domain" description="Glucosamine inositolphosphorylceramide transferase 1 N-terminal" evidence="1">
    <location>
        <begin position="283"/>
        <end position="474"/>
    </location>
</feature>
<keyword evidence="3" id="KW-1185">Reference proteome</keyword>
<reference evidence="2 3" key="1">
    <citation type="submission" date="2024-08" db="EMBL/GenBank/DDBJ databases">
        <authorList>
            <person name="Lu H."/>
        </authorList>
    </citation>
    <scope>NUCLEOTIDE SEQUENCE [LARGE SCALE GENOMIC DNA]</scope>
    <source>
        <strain evidence="2 3">DXS20W</strain>
    </source>
</reference>
<name>A0ABW7GI34_9BURK</name>
<dbReference type="Gene3D" id="3.40.50.170">
    <property type="entry name" value="Formyl transferase, N-terminal domain"/>
    <property type="match status" value="1"/>
</dbReference>
<proteinExistence type="predicted"/>
<dbReference type="Proteomes" id="UP001606302">
    <property type="component" value="Unassembled WGS sequence"/>
</dbReference>
<evidence type="ECO:0000259" key="1">
    <source>
        <dbReference type="Pfam" id="PF24793"/>
    </source>
</evidence>
<gene>
    <name evidence="2" type="ORF">ACG04Q_08575</name>
</gene>
<evidence type="ECO:0000313" key="2">
    <source>
        <dbReference type="EMBL" id="MFG6461623.1"/>
    </source>
</evidence>
<dbReference type="InterPro" id="IPR036477">
    <property type="entry name" value="Formyl_transf_N_sf"/>
</dbReference>
<accession>A0ABW7GI34</accession>
<organism evidence="2 3">
    <name type="scientific">Pelomonas lactea</name>
    <dbReference type="NCBI Taxonomy" id="3299030"/>
    <lineage>
        <taxon>Bacteria</taxon>
        <taxon>Pseudomonadati</taxon>
        <taxon>Pseudomonadota</taxon>
        <taxon>Betaproteobacteria</taxon>
        <taxon>Burkholderiales</taxon>
        <taxon>Sphaerotilaceae</taxon>
        <taxon>Roseateles</taxon>
    </lineage>
</organism>
<evidence type="ECO:0000313" key="3">
    <source>
        <dbReference type="Proteomes" id="UP001606302"/>
    </source>
</evidence>